<dbReference type="SMART" id="SM00857">
    <property type="entry name" value="Resolvase"/>
    <property type="match status" value="1"/>
</dbReference>
<accession>W1WHH3</accession>
<dbReference type="Gene3D" id="3.40.50.1390">
    <property type="entry name" value="Resolvase, N-terminal catalytic domain"/>
    <property type="match status" value="1"/>
</dbReference>
<protein>
    <submittedName>
        <fullName evidence="5">Resolvase/recombinase</fullName>
    </submittedName>
</protein>
<keyword evidence="3" id="KW-0233">DNA recombination</keyword>
<evidence type="ECO:0000313" key="5">
    <source>
        <dbReference type="EMBL" id="ETJ17331.1"/>
    </source>
</evidence>
<dbReference type="GO" id="GO:0015074">
    <property type="term" value="P:DNA integration"/>
    <property type="evidence" value="ECO:0007669"/>
    <property type="project" value="UniProtKB-KW"/>
</dbReference>
<name>W1WHH3_9ZZZZ</name>
<dbReference type="PANTHER" id="PTHR30461:SF2">
    <property type="entry name" value="SERINE RECOMBINASE PINE-RELATED"/>
    <property type="match status" value="1"/>
</dbReference>
<proteinExistence type="predicted"/>
<organism evidence="5">
    <name type="scientific">human gut metagenome</name>
    <dbReference type="NCBI Taxonomy" id="408170"/>
    <lineage>
        <taxon>unclassified sequences</taxon>
        <taxon>metagenomes</taxon>
        <taxon>organismal metagenomes</taxon>
    </lineage>
</organism>
<comment type="caution">
    <text evidence="5">The sequence shown here is derived from an EMBL/GenBank/DDBJ whole genome shotgun (WGS) entry which is preliminary data.</text>
</comment>
<dbReference type="AlphaFoldDB" id="W1WHH3"/>
<evidence type="ECO:0000256" key="1">
    <source>
        <dbReference type="ARBA" id="ARBA00022908"/>
    </source>
</evidence>
<feature type="domain" description="Resolvase/invertase-type recombinase catalytic" evidence="4">
    <location>
        <begin position="4"/>
        <end position="140"/>
    </location>
</feature>
<dbReference type="InterPro" id="IPR036162">
    <property type="entry name" value="Resolvase-like_N_sf"/>
</dbReference>
<dbReference type="PROSITE" id="PS00398">
    <property type="entry name" value="RECOMBINASES_2"/>
    <property type="match status" value="1"/>
</dbReference>
<dbReference type="InterPro" id="IPR006118">
    <property type="entry name" value="Recombinase_CS"/>
</dbReference>
<reference evidence="5" key="1">
    <citation type="submission" date="2013-12" db="EMBL/GenBank/DDBJ databases">
        <title>A Varibaculum cambriense genome reconstructed from a premature infant gut community with otherwise low bacterial novelty that shifts toward anaerobic metabolism during the third week of life.</title>
        <authorList>
            <person name="Brown C.T."/>
            <person name="Sharon I."/>
            <person name="Thomas B.C."/>
            <person name="Castelle C.J."/>
            <person name="Morowitz M.J."/>
            <person name="Banfield J.F."/>
        </authorList>
    </citation>
    <scope>NUCLEOTIDE SEQUENCE</scope>
</reference>
<evidence type="ECO:0000256" key="2">
    <source>
        <dbReference type="ARBA" id="ARBA00023125"/>
    </source>
</evidence>
<evidence type="ECO:0000259" key="4">
    <source>
        <dbReference type="PROSITE" id="PS51736"/>
    </source>
</evidence>
<dbReference type="GO" id="GO:0000150">
    <property type="term" value="F:DNA strand exchange activity"/>
    <property type="evidence" value="ECO:0007669"/>
    <property type="project" value="InterPro"/>
</dbReference>
<evidence type="ECO:0000256" key="3">
    <source>
        <dbReference type="ARBA" id="ARBA00023172"/>
    </source>
</evidence>
<dbReference type="PANTHER" id="PTHR30461">
    <property type="entry name" value="DNA-INVERTASE FROM LAMBDOID PROPHAGE"/>
    <property type="match status" value="1"/>
</dbReference>
<dbReference type="EMBL" id="AZMM01018783">
    <property type="protein sequence ID" value="ETJ17331.1"/>
    <property type="molecule type" value="Genomic_DNA"/>
</dbReference>
<dbReference type="SUPFAM" id="SSF53041">
    <property type="entry name" value="Resolvase-like"/>
    <property type="match status" value="1"/>
</dbReference>
<dbReference type="InterPro" id="IPR006119">
    <property type="entry name" value="Resolv_N"/>
</dbReference>
<keyword evidence="2" id="KW-0238">DNA-binding</keyword>
<dbReference type="PROSITE" id="PS00397">
    <property type="entry name" value="RECOMBINASES_1"/>
    <property type="match status" value="1"/>
</dbReference>
<sequence length="206" mass="23906">MTKKIYGYVRVSTKEQNPKRQIQNLKEYGIDERDIIIDTCTGTNFRRSGYSALEKVLLEEGDELVILSIDRLGRNKNATKREYNKLINKGVKLTFLEDPKLNSDVYNEEELDVKTYMAEQECKMIKKRSKQGIDAMPADKNGRKYSSKTGNYIGRPSAKYPNNFTEVYNKWKEEEISANDAIKMCGISKGTFYKLVHKYEEENKIV</sequence>
<keyword evidence="1" id="KW-0229">DNA integration</keyword>
<dbReference type="InterPro" id="IPR050639">
    <property type="entry name" value="SSR_resolvase"/>
</dbReference>
<gene>
    <name evidence="5" type="ORF">Q604_UNBc4C00002G0016</name>
</gene>
<dbReference type="GO" id="GO:0003677">
    <property type="term" value="F:DNA binding"/>
    <property type="evidence" value="ECO:0007669"/>
    <property type="project" value="UniProtKB-KW"/>
</dbReference>
<dbReference type="Pfam" id="PF00239">
    <property type="entry name" value="Resolvase"/>
    <property type="match status" value="1"/>
</dbReference>
<dbReference type="CDD" id="cd03768">
    <property type="entry name" value="SR_ResInv"/>
    <property type="match status" value="1"/>
</dbReference>
<dbReference type="PROSITE" id="PS51736">
    <property type="entry name" value="RECOMBINASES_3"/>
    <property type="match status" value="1"/>
</dbReference>